<comment type="caution">
    <text evidence="1">The sequence shown here is derived from an EMBL/GenBank/DDBJ whole genome shotgun (WGS) entry which is preliminary data.</text>
</comment>
<dbReference type="Proteomes" id="UP000468388">
    <property type="component" value="Unassembled WGS sequence"/>
</dbReference>
<proteinExistence type="predicted"/>
<sequence length="207" mass="24049">MEGSNFIIQKWQYAQLMIDHKNAVNNMLVPGERQHTFRIQANTIVDFNKWLITGAGADRDSLGILVTELLYELLEQWSGNNQTLHQWTHAEWKDFGNIIFIHAYNEPVEVMLHIGMNGEGIYLQMNTRFQEAFVNGLPDSLKKHLLQLSSLGKFESCEENDYFLILWPYENYSIIDIFSNGSIAFSLMYHLCLELNQPDNLLYGQKI</sequence>
<gene>
    <name evidence="1" type="ORF">GO495_17690</name>
</gene>
<reference evidence="1 2" key="1">
    <citation type="submission" date="2019-12" db="EMBL/GenBank/DDBJ databases">
        <title>The draft genomic sequence of strain Chitinophaga oryziterrae JCM 16595.</title>
        <authorList>
            <person name="Zhang X."/>
        </authorList>
    </citation>
    <scope>NUCLEOTIDE SEQUENCE [LARGE SCALE GENOMIC DNA]</scope>
    <source>
        <strain evidence="1 2">JCM 16595</strain>
    </source>
</reference>
<name>A0A6N8JB30_9BACT</name>
<dbReference type="AlphaFoldDB" id="A0A6N8JB30"/>
<evidence type="ECO:0000313" key="1">
    <source>
        <dbReference type="EMBL" id="MVT42430.1"/>
    </source>
</evidence>
<dbReference type="RefSeq" id="WP_157301065.1">
    <property type="nucleotide sequence ID" value="NZ_BAAAZB010000002.1"/>
</dbReference>
<evidence type="ECO:0000313" key="2">
    <source>
        <dbReference type="Proteomes" id="UP000468388"/>
    </source>
</evidence>
<organism evidence="1 2">
    <name type="scientific">Chitinophaga oryziterrae</name>
    <dbReference type="NCBI Taxonomy" id="1031224"/>
    <lineage>
        <taxon>Bacteria</taxon>
        <taxon>Pseudomonadati</taxon>
        <taxon>Bacteroidota</taxon>
        <taxon>Chitinophagia</taxon>
        <taxon>Chitinophagales</taxon>
        <taxon>Chitinophagaceae</taxon>
        <taxon>Chitinophaga</taxon>
    </lineage>
</organism>
<dbReference type="OrthoDB" id="660542at2"/>
<accession>A0A6N8JB30</accession>
<keyword evidence="2" id="KW-1185">Reference proteome</keyword>
<dbReference type="EMBL" id="WRXO01000005">
    <property type="protein sequence ID" value="MVT42430.1"/>
    <property type="molecule type" value="Genomic_DNA"/>
</dbReference>
<protein>
    <submittedName>
        <fullName evidence="1">Uncharacterized protein</fullName>
    </submittedName>
</protein>